<dbReference type="PROSITE" id="PS00611">
    <property type="entry name" value="HISOL_DEHYDROGENASE"/>
    <property type="match status" value="1"/>
</dbReference>
<dbReference type="CDD" id="cd06572">
    <property type="entry name" value="Histidinol_dh"/>
    <property type="match status" value="1"/>
</dbReference>
<dbReference type="AlphaFoldDB" id="A0A9P8PM85"/>
<dbReference type="EC" id="3.5.4.19" evidence="19"/>
<proteinExistence type="inferred from homology"/>
<gene>
    <name evidence="22" type="ORF">WICMUC_003066</name>
</gene>
<dbReference type="Gene3D" id="1.10.287.1080">
    <property type="entry name" value="MazG-like"/>
    <property type="match status" value="1"/>
</dbReference>
<keyword evidence="13 19" id="KW-0067">ATP-binding</keyword>
<dbReference type="NCBIfam" id="TIGR03188">
    <property type="entry name" value="histidine_hisI"/>
    <property type="match status" value="1"/>
</dbReference>
<keyword evidence="8 19" id="KW-0028">Amino-acid biosynthesis</keyword>
<dbReference type="NCBIfam" id="TIGR00069">
    <property type="entry name" value="hisD"/>
    <property type="match status" value="1"/>
</dbReference>
<dbReference type="SUPFAM" id="SSF141734">
    <property type="entry name" value="HisI-like"/>
    <property type="match status" value="1"/>
</dbReference>
<dbReference type="InterPro" id="IPR021130">
    <property type="entry name" value="PRib-ATP_PPHydrolase-like"/>
</dbReference>
<evidence type="ECO:0000256" key="2">
    <source>
        <dbReference type="ARBA" id="ARBA00001460"/>
    </source>
</evidence>
<feature type="domain" description="Phosphoribosyl-AMP cyclohydrolase" evidence="21">
    <location>
        <begin position="212"/>
        <end position="283"/>
    </location>
</feature>
<keyword evidence="23" id="KW-1185">Reference proteome</keyword>
<evidence type="ECO:0000256" key="6">
    <source>
        <dbReference type="ARBA" id="ARBA00005204"/>
    </source>
</evidence>
<evidence type="ECO:0000256" key="11">
    <source>
        <dbReference type="ARBA" id="ARBA00022801"/>
    </source>
</evidence>
<dbReference type="InterPro" id="IPR002496">
    <property type="entry name" value="PRib_AMP_CycHydrolase_dom"/>
</dbReference>
<dbReference type="GO" id="GO:0051287">
    <property type="term" value="F:NAD binding"/>
    <property type="evidence" value="ECO:0007669"/>
    <property type="project" value="UniProtKB-UniRule"/>
</dbReference>
<organism evidence="22 23">
    <name type="scientific">Wickerhamomyces mucosus</name>
    <dbReference type="NCBI Taxonomy" id="1378264"/>
    <lineage>
        <taxon>Eukaryota</taxon>
        <taxon>Fungi</taxon>
        <taxon>Dikarya</taxon>
        <taxon>Ascomycota</taxon>
        <taxon>Saccharomycotina</taxon>
        <taxon>Saccharomycetes</taxon>
        <taxon>Phaffomycetales</taxon>
        <taxon>Wickerhamomycetaceae</taxon>
        <taxon>Wickerhamomyces</taxon>
    </lineage>
</organism>
<evidence type="ECO:0000313" key="22">
    <source>
        <dbReference type="EMBL" id="KAH3674863.1"/>
    </source>
</evidence>
<protein>
    <recommendedName>
        <fullName evidence="19">Histidine biosynthesis trifunctional protein</fullName>
    </recommendedName>
    <domain>
        <recommendedName>
            <fullName evidence="19">Phosphoribosyl-AMP cyclohydrolase</fullName>
            <ecNumber evidence="19">3.5.4.19</ecNumber>
        </recommendedName>
    </domain>
    <domain>
        <recommendedName>
            <fullName evidence="19">Phosphoribosyl-ATP pyrophosphohydrolase</fullName>
            <ecNumber evidence="19">3.6.1.31</ecNumber>
        </recommendedName>
    </domain>
    <domain>
        <recommendedName>
            <fullName evidence="19">Histidinol dehydrogenase</fullName>
            <shortName evidence="19">HDH</shortName>
            <ecNumber evidence="19">1.1.1.23</ecNumber>
        </recommendedName>
    </domain>
</protein>
<dbReference type="GO" id="GO:0004636">
    <property type="term" value="F:phosphoribosyl-ATP diphosphatase activity"/>
    <property type="evidence" value="ECO:0007669"/>
    <property type="project" value="UniProtKB-UniRule"/>
</dbReference>
<dbReference type="FunFam" id="3.40.50.1980:FF:000001">
    <property type="entry name" value="Histidinol dehydrogenase"/>
    <property type="match status" value="1"/>
</dbReference>
<feature type="region of interest" description="Disordered" evidence="20">
    <location>
        <begin position="383"/>
        <end position="404"/>
    </location>
</feature>
<dbReference type="InterPro" id="IPR001692">
    <property type="entry name" value="Histidinol_DH_CS"/>
</dbReference>
<dbReference type="FunFam" id="1.10.287.1080:FF:000002">
    <property type="entry name" value="Histidine biosynthesis bifunctional protein HisIE"/>
    <property type="match status" value="1"/>
</dbReference>
<evidence type="ECO:0000256" key="5">
    <source>
        <dbReference type="ARBA" id="ARBA00005169"/>
    </source>
</evidence>
<evidence type="ECO:0000256" key="12">
    <source>
        <dbReference type="ARBA" id="ARBA00022833"/>
    </source>
</evidence>
<evidence type="ECO:0000259" key="21">
    <source>
        <dbReference type="Pfam" id="PF01502"/>
    </source>
</evidence>
<comment type="catalytic activity">
    <reaction evidence="1 19">
        <text>1-(5-phospho-beta-D-ribosyl)-5'-AMP + H2O = 1-(5-phospho-beta-D-ribosyl)-5-[(5-phospho-beta-D-ribosylamino)methylideneamino]imidazole-4-carboxamide</text>
        <dbReference type="Rhea" id="RHEA:20049"/>
        <dbReference type="ChEBI" id="CHEBI:15377"/>
        <dbReference type="ChEBI" id="CHEBI:58435"/>
        <dbReference type="ChEBI" id="CHEBI:59457"/>
        <dbReference type="EC" id="3.5.4.19"/>
    </reaction>
</comment>
<dbReference type="InterPro" id="IPR012131">
    <property type="entry name" value="Hstdl_DH"/>
</dbReference>
<reference evidence="22" key="1">
    <citation type="journal article" date="2021" name="Open Biol.">
        <title>Shared evolutionary footprints suggest mitochondrial oxidative damage underlies multiple complex I losses in fungi.</title>
        <authorList>
            <person name="Schikora-Tamarit M.A."/>
            <person name="Marcet-Houben M."/>
            <person name="Nosek J."/>
            <person name="Gabaldon T."/>
        </authorList>
    </citation>
    <scope>NUCLEOTIDE SEQUENCE</scope>
    <source>
        <strain evidence="22">CBS6341</strain>
    </source>
</reference>
<dbReference type="InterPro" id="IPR008179">
    <property type="entry name" value="HisE"/>
</dbReference>
<comment type="similarity">
    <text evidence="7 19">In the C-terminal section; belongs to the histidinol dehydrogenase family.</text>
</comment>
<keyword evidence="15 19" id="KW-0520">NAD</keyword>
<evidence type="ECO:0000256" key="14">
    <source>
        <dbReference type="ARBA" id="ARBA00023002"/>
    </source>
</evidence>
<evidence type="ECO:0000256" key="1">
    <source>
        <dbReference type="ARBA" id="ARBA00000024"/>
    </source>
</evidence>
<keyword evidence="11 19" id="KW-0378">Hydrolase</keyword>
<dbReference type="FunFam" id="3.40.50.1980:FF:000050">
    <property type="entry name" value="Histidine biosynthesis trifunctional protein"/>
    <property type="match status" value="1"/>
</dbReference>
<dbReference type="PANTHER" id="PTHR21256:SF2">
    <property type="entry name" value="HISTIDINE BIOSYNTHESIS TRIFUNCTIONAL PROTEIN"/>
    <property type="match status" value="1"/>
</dbReference>
<dbReference type="Pfam" id="PF01502">
    <property type="entry name" value="PRA-CH"/>
    <property type="match status" value="1"/>
</dbReference>
<dbReference type="EMBL" id="JAEUBF010000796">
    <property type="protein sequence ID" value="KAH3674863.1"/>
    <property type="molecule type" value="Genomic_DNA"/>
</dbReference>
<reference evidence="22" key="2">
    <citation type="submission" date="2021-01" db="EMBL/GenBank/DDBJ databases">
        <authorList>
            <person name="Schikora-Tamarit M.A."/>
        </authorList>
    </citation>
    <scope>NUCLEOTIDE SEQUENCE</scope>
    <source>
        <strain evidence="22">CBS6341</strain>
    </source>
</reference>
<dbReference type="FunFam" id="1.20.5.1300:FF:000002">
    <property type="entry name" value="Histidinol dehydrogenase, chloroplastic"/>
    <property type="match status" value="1"/>
</dbReference>
<dbReference type="GO" id="GO:0046872">
    <property type="term" value="F:metal ion binding"/>
    <property type="evidence" value="ECO:0007669"/>
    <property type="project" value="UniProtKB-KW"/>
</dbReference>
<comment type="pathway">
    <text evidence="4">Amino-acid biosynthesis; L-histidine biosynthesis; L-histidine from 5-phospho-alpha-D-ribose 1-diphosphate: step 9/9.</text>
</comment>
<comment type="catalytic activity">
    <reaction evidence="2 19">
        <text>1-(5-phospho-beta-D-ribosyl)-ATP + H2O = 1-(5-phospho-beta-D-ribosyl)-5'-AMP + diphosphate + H(+)</text>
        <dbReference type="Rhea" id="RHEA:22828"/>
        <dbReference type="ChEBI" id="CHEBI:15377"/>
        <dbReference type="ChEBI" id="CHEBI:15378"/>
        <dbReference type="ChEBI" id="CHEBI:33019"/>
        <dbReference type="ChEBI" id="CHEBI:59457"/>
        <dbReference type="ChEBI" id="CHEBI:73183"/>
        <dbReference type="EC" id="3.6.1.31"/>
    </reaction>
</comment>
<dbReference type="GO" id="GO:0005524">
    <property type="term" value="F:ATP binding"/>
    <property type="evidence" value="ECO:0007669"/>
    <property type="project" value="UniProtKB-UniRule"/>
</dbReference>
<dbReference type="PIRSF" id="PIRSF001257">
    <property type="entry name" value="His_trifunctional"/>
    <property type="match status" value="1"/>
</dbReference>
<dbReference type="InterPro" id="IPR016298">
    <property type="entry name" value="Histidine_synth_trifunct"/>
</dbReference>
<dbReference type="InterPro" id="IPR038019">
    <property type="entry name" value="PRib_AMP_CycHydrolase_sf"/>
</dbReference>
<dbReference type="Pfam" id="PF00815">
    <property type="entry name" value="Histidinol_dh"/>
    <property type="match status" value="1"/>
</dbReference>
<evidence type="ECO:0000256" key="7">
    <source>
        <dbReference type="ARBA" id="ARBA00008260"/>
    </source>
</evidence>
<evidence type="ECO:0000256" key="18">
    <source>
        <dbReference type="ARBA" id="ARBA00049489"/>
    </source>
</evidence>
<dbReference type="HAMAP" id="MF_01024">
    <property type="entry name" value="HisD"/>
    <property type="match status" value="1"/>
</dbReference>
<dbReference type="Gene3D" id="3.10.20.810">
    <property type="entry name" value="Phosphoribosyl-AMP cyclohydrolase"/>
    <property type="match status" value="1"/>
</dbReference>
<dbReference type="PANTHER" id="PTHR21256">
    <property type="entry name" value="HISTIDINOL DEHYDROGENASE HDH"/>
    <property type="match status" value="1"/>
</dbReference>
<dbReference type="Gene3D" id="1.20.5.1300">
    <property type="match status" value="1"/>
</dbReference>
<evidence type="ECO:0000256" key="3">
    <source>
        <dbReference type="ARBA" id="ARBA00001947"/>
    </source>
</evidence>
<evidence type="ECO:0000256" key="17">
    <source>
        <dbReference type="ARBA" id="ARBA00023268"/>
    </source>
</evidence>
<comment type="cofactor">
    <cofactor evidence="3">
        <name>Zn(2+)</name>
        <dbReference type="ChEBI" id="CHEBI:29105"/>
    </cofactor>
</comment>
<evidence type="ECO:0000256" key="13">
    <source>
        <dbReference type="ARBA" id="ARBA00022840"/>
    </source>
</evidence>
<dbReference type="Proteomes" id="UP000769528">
    <property type="component" value="Unassembled WGS sequence"/>
</dbReference>
<evidence type="ECO:0000256" key="10">
    <source>
        <dbReference type="ARBA" id="ARBA00022741"/>
    </source>
</evidence>
<comment type="catalytic activity">
    <reaction evidence="18 19">
        <text>L-histidinol + 2 NAD(+) + H2O = L-histidine + 2 NADH + 3 H(+)</text>
        <dbReference type="Rhea" id="RHEA:20641"/>
        <dbReference type="ChEBI" id="CHEBI:15377"/>
        <dbReference type="ChEBI" id="CHEBI:15378"/>
        <dbReference type="ChEBI" id="CHEBI:57540"/>
        <dbReference type="ChEBI" id="CHEBI:57595"/>
        <dbReference type="ChEBI" id="CHEBI:57699"/>
        <dbReference type="ChEBI" id="CHEBI:57945"/>
        <dbReference type="EC" id="1.1.1.23"/>
    </reaction>
</comment>
<evidence type="ECO:0000256" key="4">
    <source>
        <dbReference type="ARBA" id="ARBA00004940"/>
    </source>
</evidence>
<dbReference type="OrthoDB" id="1703565at2759"/>
<dbReference type="GO" id="GO:0000105">
    <property type="term" value="P:L-histidine biosynthetic process"/>
    <property type="evidence" value="ECO:0007669"/>
    <property type="project" value="UniProtKB-UniRule"/>
</dbReference>
<name>A0A9P8PM85_9ASCO</name>
<dbReference type="SUPFAM" id="SSF53720">
    <property type="entry name" value="ALDH-like"/>
    <property type="match status" value="1"/>
</dbReference>
<dbReference type="GO" id="GO:0004399">
    <property type="term" value="F:histidinol dehydrogenase activity"/>
    <property type="evidence" value="ECO:0007669"/>
    <property type="project" value="UniProtKB-UniRule"/>
</dbReference>
<evidence type="ECO:0000256" key="19">
    <source>
        <dbReference type="PIRNR" id="PIRNR001257"/>
    </source>
</evidence>
<evidence type="ECO:0000256" key="15">
    <source>
        <dbReference type="ARBA" id="ARBA00023027"/>
    </source>
</evidence>
<dbReference type="FunFam" id="3.10.20.810:FF:000002">
    <property type="entry name" value="Histidine biosynthesis trifunctional protein"/>
    <property type="match status" value="1"/>
</dbReference>
<dbReference type="PRINTS" id="PR00083">
    <property type="entry name" value="HOLDHDRGNASE"/>
</dbReference>
<dbReference type="Gene3D" id="3.40.50.1980">
    <property type="entry name" value="Nitrogenase molybdenum iron protein domain"/>
    <property type="match status" value="2"/>
</dbReference>
<dbReference type="EC" id="3.6.1.31" evidence="19"/>
<evidence type="ECO:0000256" key="8">
    <source>
        <dbReference type="ARBA" id="ARBA00022605"/>
    </source>
</evidence>
<comment type="pathway">
    <text evidence="6">Amino-acid biosynthesis; L-histidine biosynthesis; L-histidine from 5-phospho-alpha-D-ribose 1-diphosphate: step 2/9.</text>
</comment>
<dbReference type="GO" id="GO:0004635">
    <property type="term" value="F:phosphoribosyl-AMP cyclohydrolase activity"/>
    <property type="evidence" value="ECO:0007669"/>
    <property type="project" value="UniProtKB-UniRule"/>
</dbReference>
<comment type="caution">
    <text evidence="22">The sequence shown here is derived from an EMBL/GenBank/DDBJ whole genome shotgun (WGS) entry which is preliminary data.</text>
</comment>
<dbReference type="InterPro" id="IPR016161">
    <property type="entry name" value="Ald_DH/histidinol_DH"/>
</dbReference>
<sequence>MPFPVLPYFSSLDFSNEEFSKLSVTGSILLKINQESEIVTFKQLLKQVLKNVSINIDLINSTISVDQIIDLLNNGVAKVLIRTDALSTLVESNIPSSRIILNIDKTDEHNQFPEISSFVLSSNEPLGDLKVASANGAREIYVIIDESSHVTVNSLVASNLTPIINKEKLTTERDEPEKISISDLFISSLRTDRPDGLYTTLVTDNHNHSLGLVYSSKESISEAIRTKTGVYQSRRHGLWYKGATSGATQELLRLDKDCDSDCLKFVVKQAGVGFCHLEQDSCFGDINGLNRLEKTLQERLANAPEGSYTKRLFTDEDLLIAKIKEEAEELTEAQDKDEIAWEAADLFYFALTRCVKNGVSLEDIERNLDLKGLKITRRKGDAKPKFITPKSDTKSTTPQEESKDNEIVDEKIVMNVIDTASASIEEVQASLQRPVQKTADIMKLVNPIIDSVRSKGDSALLELTAKFDGAKLDSPILRAPFDPKLYDISQELKDAIDISIDNVHKFHKAQYQEDTLKVETKPGVVCSRFARPIENVGLYVPGGTAVLPSTAIMLGVPAQVAGCKNIVLASPPRKDGSISPEVAYVAHKVGASAIVLAGGAQAVAAMAYGTESIPKVDKILGPGNQFVTAAKMYIQNDTSALCSIDMPAGPSEVLVIADGKSDPDFVASDLLSQAEHGIDSQVILIGVDLSATELKAIEDAVHNQALALPRVDIVRKCIKHSTTLLVKTYEEALDLSNKYAPEHLILQIENAGKYVDLVDNAGSVFVGAYSPESLGDYSSGTNHTLPTYGYSRMYSGVNTATFQKFITSQDVTPEGLENIGRAVMSLAKVEGLDGHRNAVKIRMEKLGLLEKNFV</sequence>
<keyword evidence="12" id="KW-0862">Zinc</keyword>
<accession>A0A9P8PM85</accession>
<evidence type="ECO:0000313" key="23">
    <source>
        <dbReference type="Proteomes" id="UP000769528"/>
    </source>
</evidence>
<dbReference type="Pfam" id="PF01503">
    <property type="entry name" value="PRA-PH"/>
    <property type="match status" value="1"/>
</dbReference>
<evidence type="ECO:0000256" key="16">
    <source>
        <dbReference type="ARBA" id="ARBA00023102"/>
    </source>
</evidence>
<comment type="pathway">
    <text evidence="5">Amino-acid biosynthesis; L-histidine biosynthesis; L-histidine from 5-phospho-alpha-D-ribose 1-diphosphate: step 3/9.</text>
</comment>
<keyword evidence="10 19" id="KW-0547">Nucleotide-binding</keyword>
<dbReference type="GO" id="GO:0005829">
    <property type="term" value="C:cytosol"/>
    <property type="evidence" value="ECO:0007669"/>
    <property type="project" value="TreeGrafter"/>
</dbReference>
<evidence type="ECO:0000256" key="9">
    <source>
        <dbReference type="ARBA" id="ARBA00022723"/>
    </source>
</evidence>
<keyword evidence="17" id="KW-0511">Multifunctional enzyme</keyword>
<dbReference type="SUPFAM" id="SSF101386">
    <property type="entry name" value="all-alpha NTP pyrophosphatases"/>
    <property type="match status" value="1"/>
</dbReference>
<keyword evidence="14 19" id="KW-0560">Oxidoreductase</keyword>
<keyword evidence="16 19" id="KW-0368">Histidine biosynthesis</keyword>
<evidence type="ECO:0000256" key="20">
    <source>
        <dbReference type="SAM" id="MobiDB-lite"/>
    </source>
</evidence>
<dbReference type="EC" id="1.1.1.23" evidence="19"/>
<keyword evidence="9" id="KW-0479">Metal-binding</keyword>
<dbReference type="CDD" id="cd11546">
    <property type="entry name" value="NTP-PPase_His4"/>
    <property type="match status" value="1"/>
</dbReference>